<name>A0A1X7A2Z9_9RHOB</name>
<dbReference type="GO" id="GO:0034194">
    <property type="term" value="P:D-galactonate catabolic process"/>
    <property type="evidence" value="ECO:0007669"/>
    <property type="project" value="InterPro"/>
</dbReference>
<keyword evidence="2" id="KW-0418">Kinase</keyword>
<dbReference type="InterPro" id="IPR007729">
    <property type="entry name" value="DGOK"/>
</dbReference>
<evidence type="ECO:0000256" key="1">
    <source>
        <dbReference type="SAM" id="MobiDB-lite"/>
    </source>
</evidence>
<dbReference type="Pfam" id="PF05035">
    <property type="entry name" value="DGOK"/>
    <property type="match status" value="1"/>
</dbReference>
<dbReference type="EMBL" id="FWFN01000008">
    <property type="protein sequence ID" value="SLN69104.1"/>
    <property type="molecule type" value="Genomic_DNA"/>
</dbReference>
<protein>
    <submittedName>
        <fullName evidence="2">2-keto-3-deoxy-galactonokinase</fullName>
    </submittedName>
</protein>
<dbReference type="InterPro" id="IPR042257">
    <property type="entry name" value="DGOK_C"/>
</dbReference>
<gene>
    <name evidence="2" type="ORF">PSM7751_03649</name>
</gene>
<keyword evidence="3" id="KW-1185">Reference proteome</keyword>
<feature type="region of interest" description="Disordered" evidence="1">
    <location>
        <begin position="1"/>
        <end position="21"/>
    </location>
</feature>
<organism evidence="2 3">
    <name type="scientific">Pseudooceanicola marinus</name>
    <dbReference type="NCBI Taxonomy" id="396013"/>
    <lineage>
        <taxon>Bacteria</taxon>
        <taxon>Pseudomonadati</taxon>
        <taxon>Pseudomonadota</taxon>
        <taxon>Alphaproteobacteria</taxon>
        <taxon>Rhodobacterales</taxon>
        <taxon>Paracoccaceae</taxon>
        <taxon>Pseudooceanicola</taxon>
    </lineage>
</organism>
<dbReference type="RefSeq" id="WP_085889664.1">
    <property type="nucleotide sequence ID" value="NZ_FWFN01000008.1"/>
</dbReference>
<keyword evidence="2" id="KW-0808">Transferase</keyword>
<dbReference type="Proteomes" id="UP000193963">
    <property type="component" value="Unassembled WGS sequence"/>
</dbReference>
<proteinExistence type="predicted"/>
<evidence type="ECO:0000313" key="3">
    <source>
        <dbReference type="Proteomes" id="UP000193963"/>
    </source>
</evidence>
<accession>A0A1X7A2Z9</accession>
<reference evidence="2 3" key="1">
    <citation type="submission" date="2017-03" db="EMBL/GenBank/DDBJ databases">
        <authorList>
            <person name="Afonso C.L."/>
            <person name="Miller P.J."/>
            <person name="Scott M.A."/>
            <person name="Spackman E."/>
            <person name="Goraichik I."/>
            <person name="Dimitrov K.M."/>
            <person name="Suarez D.L."/>
            <person name="Swayne D.E."/>
        </authorList>
    </citation>
    <scope>NUCLEOTIDE SEQUENCE [LARGE SCALE GENOMIC DNA]</scope>
    <source>
        <strain evidence="2 3">CECT 7751</strain>
    </source>
</reference>
<sequence>MSWIGQEIGTPRAWGPDGVTEDHPCAPEARILVGAPGVPGNDLPGKLMPEQMQKAPDGIYLPPLGALTAGQRLRLLGFQTLNPHWDGLAVLPGVRETLWVTLSAGEAIHLRASATPRLAKALGCVEERPQGLDEALARADALPFELAEASPAEALGLLLGAEMAAAKSLWLGQQAMLVGQVPLSRAYLAALQGLYVPVTETAEDALLREGFRALAKAFVHPS</sequence>
<dbReference type="Gene3D" id="3.30.420.310">
    <property type="entry name" value="2-keto-3-deoxy-galactonokinase, C-terminal domain"/>
    <property type="match status" value="1"/>
</dbReference>
<dbReference type="GO" id="GO:0008671">
    <property type="term" value="F:2-dehydro-3-deoxygalactonokinase activity"/>
    <property type="evidence" value="ECO:0007669"/>
    <property type="project" value="InterPro"/>
</dbReference>
<evidence type="ECO:0000313" key="2">
    <source>
        <dbReference type="EMBL" id="SLN69104.1"/>
    </source>
</evidence>
<dbReference type="OrthoDB" id="256574at2"/>
<dbReference type="AlphaFoldDB" id="A0A1X7A2Z9"/>